<dbReference type="PROSITE" id="PS00622">
    <property type="entry name" value="HTH_LUXR_1"/>
    <property type="match status" value="1"/>
</dbReference>
<organism evidence="5 6">
    <name type="scientific">Amycolatopsis nalaikhensis</name>
    <dbReference type="NCBI Taxonomy" id="715472"/>
    <lineage>
        <taxon>Bacteria</taxon>
        <taxon>Bacillati</taxon>
        <taxon>Actinomycetota</taxon>
        <taxon>Actinomycetes</taxon>
        <taxon>Pseudonocardiales</taxon>
        <taxon>Pseudonocardiaceae</taxon>
        <taxon>Amycolatopsis</taxon>
    </lineage>
</organism>
<keyword evidence="6" id="KW-1185">Reference proteome</keyword>
<evidence type="ECO:0000313" key="6">
    <source>
        <dbReference type="Proteomes" id="UP001227101"/>
    </source>
</evidence>
<dbReference type="PANTHER" id="PTHR44688:SF16">
    <property type="entry name" value="DNA-BINDING TRANSCRIPTIONAL ACTIVATOR DEVR_DOSR"/>
    <property type="match status" value="1"/>
</dbReference>
<evidence type="ECO:0000259" key="4">
    <source>
        <dbReference type="PROSITE" id="PS50043"/>
    </source>
</evidence>
<dbReference type="PROSITE" id="PS50043">
    <property type="entry name" value="HTH_LUXR_2"/>
    <property type="match status" value="1"/>
</dbReference>
<name>A0ABY8XPR3_9PSEU</name>
<dbReference type="InterPro" id="IPR000792">
    <property type="entry name" value="Tscrpt_reg_LuxR_C"/>
</dbReference>
<evidence type="ECO:0000256" key="2">
    <source>
        <dbReference type="ARBA" id="ARBA00023125"/>
    </source>
</evidence>
<accession>A0ABY8XPR3</accession>
<reference evidence="5 6" key="1">
    <citation type="submission" date="2023-06" db="EMBL/GenBank/DDBJ databases">
        <authorList>
            <person name="Oyuntsetseg B."/>
            <person name="Kim S.B."/>
        </authorList>
    </citation>
    <scope>NUCLEOTIDE SEQUENCE [LARGE SCALE GENOMIC DNA]</scope>
    <source>
        <strain evidence="5 6">2-2</strain>
    </source>
</reference>
<dbReference type="PANTHER" id="PTHR44688">
    <property type="entry name" value="DNA-BINDING TRANSCRIPTIONAL ACTIVATOR DEVR_DOSR"/>
    <property type="match status" value="1"/>
</dbReference>
<gene>
    <name evidence="5" type="ORF">QP939_02550</name>
</gene>
<dbReference type="RefSeq" id="WP_285454875.1">
    <property type="nucleotide sequence ID" value="NZ_CP127173.1"/>
</dbReference>
<dbReference type="CDD" id="cd06170">
    <property type="entry name" value="LuxR_C_like"/>
    <property type="match status" value="1"/>
</dbReference>
<evidence type="ECO:0000256" key="1">
    <source>
        <dbReference type="ARBA" id="ARBA00023015"/>
    </source>
</evidence>
<dbReference type="Proteomes" id="UP001227101">
    <property type="component" value="Chromosome"/>
</dbReference>
<proteinExistence type="predicted"/>
<dbReference type="InterPro" id="IPR016032">
    <property type="entry name" value="Sig_transdc_resp-reg_C-effctor"/>
</dbReference>
<keyword evidence="3" id="KW-0804">Transcription</keyword>
<dbReference type="InterPro" id="IPR036890">
    <property type="entry name" value="HATPase_C_sf"/>
</dbReference>
<dbReference type="InterPro" id="IPR036388">
    <property type="entry name" value="WH-like_DNA-bd_sf"/>
</dbReference>
<keyword evidence="2" id="KW-0238">DNA-binding</keyword>
<feature type="domain" description="HTH luxR-type" evidence="4">
    <location>
        <begin position="353"/>
        <end position="418"/>
    </location>
</feature>
<dbReference type="PRINTS" id="PR00038">
    <property type="entry name" value="HTHLUXR"/>
</dbReference>
<dbReference type="SUPFAM" id="SSF55874">
    <property type="entry name" value="ATPase domain of HSP90 chaperone/DNA topoisomerase II/histidine kinase"/>
    <property type="match status" value="1"/>
</dbReference>
<dbReference type="Gene3D" id="1.10.10.10">
    <property type="entry name" value="Winged helix-like DNA-binding domain superfamily/Winged helix DNA-binding domain"/>
    <property type="match status" value="1"/>
</dbReference>
<dbReference type="Pfam" id="PF00196">
    <property type="entry name" value="GerE"/>
    <property type="match status" value="1"/>
</dbReference>
<protein>
    <submittedName>
        <fullName evidence="5">Response regulator transcription factor</fullName>
    </submittedName>
</protein>
<keyword evidence="1" id="KW-0805">Transcription regulation</keyword>
<dbReference type="SUPFAM" id="SSF46894">
    <property type="entry name" value="C-terminal effector domain of the bipartite response regulators"/>
    <property type="match status" value="1"/>
</dbReference>
<evidence type="ECO:0000313" key="5">
    <source>
        <dbReference type="EMBL" id="WIV57588.1"/>
    </source>
</evidence>
<evidence type="ECO:0000256" key="3">
    <source>
        <dbReference type="ARBA" id="ARBA00023163"/>
    </source>
</evidence>
<dbReference type="SMART" id="SM00421">
    <property type="entry name" value="HTH_LUXR"/>
    <property type="match status" value="1"/>
</dbReference>
<dbReference type="Gene3D" id="3.30.565.10">
    <property type="entry name" value="Histidine kinase-like ATPase, C-terminal domain"/>
    <property type="match status" value="1"/>
</dbReference>
<dbReference type="EMBL" id="CP127173">
    <property type="protein sequence ID" value="WIV57588.1"/>
    <property type="molecule type" value="Genomic_DNA"/>
</dbReference>
<sequence>MDASWSNPRHVLDVVERLLSAPRPRVLGQFSAELGKLIPHHAAAMQSGDCPRSPLKVVGDEAITRTVTSAELQRLADRGEPGKALVVDGVLGGVERRLVLLASMPPVGKGSVLVVVPENTEPPRAELELAARLWHVLSTDAGQRAIDPGPDMLASNLAAATARAQAITDLGQTHAATLTTLLAVLRSGRLADNVARRTAVDLAADALLELKGVVDRDQALSEEPTTAAFSLLKTQLADLVRHTEVDVDLVDPVGDVSLPQDIAHTARTLTRGLVLAALDRSATTRLRASWRVDGPVLRITVRDDCPEVADAVPARGLTERLTTLGGHWEVDAVPGWGTTITAVLPLGVAEPPELRPLDRLNPRELEVLSGISQGLRNRQIAEQLQLSEHTVKFHVRNILDKLDVSSRGEAAALARDLRLEPVAHRTA</sequence>